<dbReference type="Proteomes" id="UP000198287">
    <property type="component" value="Unassembled WGS sequence"/>
</dbReference>
<comment type="subcellular location">
    <subcellularLocation>
        <location evidence="1">Membrane</location>
        <topology evidence="1">Single-pass membrane protein</topology>
    </subcellularLocation>
</comment>
<evidence type="ECO:0000256" key="2">
    <source>
        <dbReference type="ARBA" id="ARBA00007647"/>
    </source>
</evidence>
<dbReference type="InterPro" id="IPR008166">
    <property type="entry name" value="Glyco_transf_92"/>
</dbReference>
<dbReference type="Pfam" id="PF01697">
    <property type="entry name" value="Glyco_transf_92"/>
    <property type="match status" value="2"/>
</dbReference>
<organism evidence="9 10">
    <name type="scientific">Folsomia candida</name>
    <name type="common">Springtail</name>
    <dbReference type="NCBI Taxonomy" id="158441"/>
    <lineage>
        <taxon>Eukaryota</taxon>
        <taxon>Metazoa</taxon>
        <taxon>Ecdysozoa</taxon>
        <taxon>Arthropoda</taxon>
        <taxon>Hexapoda</taxon>
        <taxon>Collembola</taxon>
        <taxon>Entomobryomorpha</taxon>
        <taxon>Isotomoidea</taxon>
        <taxon>Isotomidae</taxon>
        <taxon>Proisotominae</taxon>
        <taxon>Folsomia</taxon>
    </lineage>
</organism>
<feature type="transmembrane region" description="Helical" evidence="8">
    <location>
        <begin position="12"/>
        <end position="34"/>
    </location>
</feature>
<dbReference type="EC" id="2.4.1.-" evidence="8"/>
<reference evidence="9 10" key="1">
    <citation type="submission" date="2015-12" db="EMBL/GenBank/DDBJ databases">
        <title>The genome of Folsomia candida.</title>
        <authorList>
            <person name="Faddeeva A."/>
            <person name="Derks M.F."/>
            <person name="Anvar Y."/>
            <person name="Smit S."/>
            <person name="Van Straalen N."/>
            <person name="Roelofs D."/>
        </authorList>
    </citation>
    <scope>NUCLEOTIDE SEQUENCE [LARGE SCALE GENOMIC DNA]</scope>
    <source>
        <strain evidence="9 10">VU population</strain>
        <tissue evidence="9">Whole body</tissue>
    </source>
</reference>
<comment type="similarity">
    <text evidence="2 8">Belongs to the glycosyltransferase 92 family.</text>
</comment>
<protein>
    <recommendedName>
        <fullName evidence="8">Glycosyltransferase family 92 protein</fullName>
        <ecNumber evidence="8">2.4.1.-</ecNumber>
    </recommendedName>
</protein>
<accession>A0A226E6I3</accession>
<keyword evidence="3 8" id="KW-0328">Glycosyltransferase</keyword>
<evidence type="ECO:0000313" key="10">
    <source>
        <dbReference type="Proteomes" id="UP000198287"/>
    </source>
</evidence>
<keyword evidence="7 8" id="KW-0472">Membrane</keyword>
<dbReference type="PANTHER" id="PTHR21461:SF83">
    <property type="entry name" value="GLYCOSYLTRANSFERASE FAMILY 92 PROTEIN"/>
    <property type="match status" value="1"/>
</dbReference>
<dbReference type="PANTHER" id="PTHR21461">
    <property type="entry name" value="GLYCOSYLTRANSFERASE FAMILY 92 PROTEIN"/>
    <property type="match status" value="1"/>
</dbReference>
<dbReference type="OrthoDB" id="2017643at2759"/>
<evidence type="ECO:0000256" key="8">
    <source>
        <dbReference type="RuleBase" id="RU366017"/>
    </source>
</evidence>
<keyword evidence="4 8" id="KW-0808">Transferase</keyword>
<dbReference type="EMBL" id="LNIX01000007">
    <property type="protein sequence ID" value="OXA52186.1"/>
    <property type="molecule type" value="Genomic_DNA"/>
</dbReference>
<name>A0A226E6I3_FOLCA</name>
<proteinExistence type="inferred from homology"/>
<sequence>MSRFFKSWRNLCHRCSIVVTVSLVIMFLTIYYFLQGIKEEATNGSYTTQMFTPAKTKNELIEMLTTELKNMNYPITQEDLEVAIASFKIGTKYIELSRQPLKCVYRPRLTDIWISNKYWQVLRLTESDKSDTYLYIYGAYLDTRVEPRVRIIVVSSIRKTRGPKFCQFWYSNESRVEVETVISQSSPWVWDHGENYHPLIFTCKLPQDVSKSNYTGLKSENIPNSVSLVMDKCDTATNNMKIIYDVPLVQHDFGICFKMLDFPMTRISKPLVEMIELLKILGVGGIHFPYLAVDNETMKVLKYYEATKFVTLKPYSLPGYQINLPLSRHVHLRTNLEAKRKQELIPYNDCYLSNIYRYKVIGILDIDEHVFFDRGPVCSERRVRSYKCFHRTDSVLLVHNHYPIKCLEDQHCSSKHIPIDYAYIHHHRGISEFCQYNATSDTLDVIQNPFEYDPLIKKYAVEVMKQRDLVLKRIQNWDNNVQY</sequence>
<evidence type="ECO:0000256" key="7">
    <source>
        <dbReference type="ARBA" id="ARBA00023136"/>
    </source>
</evidence>
<evidence type="ECO:0000256" key="5">
    <source>
        <dbReference type="ARBA" id="ARBA00022692"/>
    </source>
</evidence>
<dbReference type="STRING" id="158441.A0A226E6I3"/>
<keyword evidence="6 8" id="KW-1133">Transmembrane helix</keyword>
<dbReference type="GO" id="GO:0016757">
    <property type="term" value="F:glycosyltransferase activity"/>
    <property type="evidence" value="ECO:0007669"/>
    <property type="project" value="UniProtKB-UniRule"/>
</dbReference>
<keyword evidence="5 8" id="KW-0812">Transmembrane</keyword>
<evidence type="ECO:0000256" key="4">
    <source>
        <dbReference type="ARBA" id="ARBA00022679"/>
    </source>
</evidence>
<dbReference type="AlphaFoldDB" id="A0A226E6I3"/>
<keyword evidence="10" id="KW-1185">Reference proteome</keyword>
<evidence type="ECO:0000256" key="3">
    <source>
        <dbReference type="ARBA" id="ARBA00022676"/>
    </source>
</evidence>
<dbReference type="GO" id="GO:0005737">
    <property type="term" value="C:cytoplasm"/>
    <property type="evidence" value="ECO:0007669"/>
    <property type="project" value="TreeGrafter"/>
</dbReference>
<gene>
    <name evidence="9" type="ORF">Fcan01_13109</name>
</gene>
<evidence type="ECO:0000256" key="1">
    <source>
        <dbReference type="ARBA" id="ARBA00004167"/>
    </source>
</evidence>
<dbReference type="GO" id="GO:0016020">
    <property type="term" value="C:membrane"/>
    <property type="evidence" value="ECO:0007669"/>
    <property type="project" value="UniProtKB-SubCell"/>
</dbReference>
<evidence type="ECO:0000256" key="6">
    <source>
        <dbReference type="ARBA" id="ARBA00022989"/>
    </source>
</evidence>
<comment type="caution">
    <text evidence="9">The sequence shown here is derived from an EMBL/GenBank/DDBJ whole genome shotgun (WGS) entry which is preliminary data.</text>
</comment>
<evidence type="ECO:0000313" key="9">
    <source>
        <dbReference type="EMBL" id="OXA52186.1"/>
    </source>
</evidence>